<sequence>MPFAQRDLDLISNAITPSAALRLPLFGDEAEPRVHRQIPRARPPVSSSKKPPQPATVAGRRASACSTTDSKSKQPLTSARHKPSSLIVIWRSQSGLGVLVYRHASRRKAQPNRQRLQPPGGPRCEAGEGCPTTLKLARSHDQGTLACRSINGTPMGPLSDRDTRFQLGSQS</sequence>
<evidence type="ECO:0000313" key="1">
    <source>
        <dbReference type="EMBL" id="KAJ3001687.1"/>
    </source>
</evidence>
<dbReference type="Proteomes" id="UP001144978">
    <property type="component" value="Unassembled WGS sequence"/>
</dbReference>
<accession>A0ACC1PVB0</accession>
<keyword evidence="2" id="KW-1185">Reference proteome</keyword>
<comment type="caution">
    <text evidence="1">The sequence shown here is derived from an EMBL/GenBank/DDBJ whole genome shotgun (WGS) entry which is preliminary data.</text>
</comment>
<gene>
    <name evidence="1" type="ORF">NUW54_g6270</name>
</gene>
<name>A0ACC1PVB0_9APHY</name>
<dbReference type="EMBL" id="JANSHE010001651">
    <property type="protein sequence ID" value="KAJ3001687.1"/>
    <property type="molecule type" value="Genomic_DNA"/>
</dbReference>
<reference evidence="1" key="1">
    <citation type="submission" date="2022-08" db="EMBL/GenBank/DDBJ databases">
        <title>Genome Sequence of Pycnoporus sanguineus.</title>
        <authorList>
            <person name="Buettner E."/>
        </authorList>
    </citation>
    <scope>NUCLEOTIDE SEQUENCE</scope>
    <source>
        <strain evidence="1">CG-C14</strain>
    </source>
</reference>
<protein>
    <submittedName>
        <fullName evidence="1">Uncharacterized protein</fullName>
    </submittedName>
</protein>
<proteinExistence type="predicted"/>
<evidence type="ECO:0000313" key="2">
    <source>
        <dbReference type="Proteomes" id="UP001144978"/>
    </source>
</evidence>
<organism evidence="1 2">
    <name type="scientific">Trametes sanguinea</name>
    <dbReference type="NCBI Taxonomy" id="158606"/>
    <lineage>
        <taxon>Eukaryota</taxon>
        <taxon>Fungi</taxon>
        <taxon>Dikarya</taxon>
        <taxon>Basidiomycota</taxon>
        <taxon>Agaricomycotina</taxon>
        <taxon>Agaricomycetes</taxon>
        <taxon>Polyporales</taxon>
        <taxon>Polyporaceae</taxon>
        <taxon>Trametes</taxon>
    </lineage>
</organism>